<feature type="region of interest" description="Disordered" evidence="1">
    <location>
        <begin position="343"/>
        <end position="368"/>
    </location>
</feature>
<organism evidence="2 3">
    <name type="scientific">Cladorrhinum samala</name>
    <dbReference type="NCBI Taxonomy" id="585594"/>
    <lineage>
        <taxon>Eukaryota</taxon>
        <taxon>Fungi</taxon>
        <taxon>Dikarya</taxon>
        <taxon>Ascomycota</taxon>
        <taxon>Pezizomycotina</taxon>
        <taxon>Sordariomycetes</taxon>
        <taxon>Sordariomycetidae</taxon>
        <taxon>Sordariales</taxon>
        <taxon>Podosporaceae</taxon>
        <taxon>Cladorrhinum</taxon>
    </lineage>
</organism>
<protein>
    <submittedName>
        <fullName evidence="2">Uncharacterized protein</fullName>
    </submittedName>
</protein>
<evidence type="ECO:0000256" key="1">
    <source>
        <dbReference type="SAM" id="MobiDB-lite"/>
    </source>
</evidence>
<gene>
    <name evidence="2" type="ORF">QBC42DRAFT_332141</name>
</gene>
<proteinExistence type="predicted"/>
<name>A0AAV9HMC3_9PEZI</name>
<dbReference type="EMBL" id="MU865007">
    <property type="protein sequence ID" value="KAK4460678.1"/>
    <property type="molecule type" value="Genomic_DNA"/>
</dbReference>
<sequence>MADNANQVPLGESLITDAELDNRRFAEFAAKAWPPMEPDRARRTGAACMVILIKHIMSYLPPPDRAELYNIIREVDCADPHAKCLLATLDLQPWSDERWTQVFAEIETAYGFNGLRFSQIIESNAMIEEFWCKPQFCFVRTYQGLFNDCPEDWVDLPPTTDVLPADDGMFKWDGVQKPPRGGSTLSDWINSHFGLFGFESHEFLTRVRRTPRAPWVVRLRYSSRNPNLRFYHDLSYFELQIRQDPPQRIAYRCIAAVKLRNGADDYDTIRLFDSDGIWYLPNGEVFPMNERWKVENGGEFMLFYLRTNVHLKDNEGVPWDDLPSLHPMAQQRRRLRGWLAEALRTPSSPPRRQKAHTPDNMSGQGASA</sequence>
<dbReference type="Proteomes" id="UP001321749">
    <property type="component" value="Unassembled WGS sequence"/>
</dbReference>
<feature type="compositionally biased region" description="Polar residues" evidence="1">
    <location>
        <begin position="359"/>
        <end position="368"/>
    </location>
</feature>
<evidence type="ECO:0000313" key="2">
    <source>
        <dbReference type="EMBL" id="KAK4460678.1"/>
    </source>
</evidence>
<dbReference type="AlphaFoldDB" id="A0AAV9HMC3"/>
<evidence type="ECO:0000313" key="3">
    <source>
        <dbReference type="Proteomes" id="UP001321749"/>
    </source>
</evidence>
<accession>A0AAV9HMC3</accession>
<keyword evidence="3" id="KW-1185">Reference proteome</keyword>
<comment type="caution">
    <text evidence="2">The sequence shown here is derived from an EMBL/GenBank/DDBJ whole genome shotgun (WGS) entry which is preliminary data.</text>
</comment>
<reference evidence="2" key="1">
    <citation type="journal article" date="2023" name="Mol. Phylogenet. Evol.">
        <title>Genome-scale phylogeny and comparative genomics of the fungal order Sordariales.</title>
        <authorList>
            <person name="Hensen N."/>
            <person name="Bonometti L."/>
            <person name="Westerberg I."/>
            <person name="Brannstrom I.O."/>
            <person name="Guillou S."/>
            <person name="Cros-Aarteil S."/>
            <person name="Calhoun S."/>
            <person name="Haridas S."/>
            <person name="Kuo A."/>
            <person name="Mondo S."/>
            <person name="Pangilinan J."/>
            <person name="Riley R."/>
            <person name="LaButti K."/>
            <person name="Andreopoulos B."/>
            <person name="Lipzen A."/>
            <person name="Chen C."/>
            <person name="Yan M."/>
            <person name="Daum C."/>
            <person name="Ng V."/>
            <person name="Clum A."/>
            <person name="Steindorff A."/>
            <person name="Ohm R.A."/>
            <person name="Martin F."/>
            <person name="Silar P."/>
            <person name="Natvig D.O."/>
            <person name="Lalanne C."/>
            <person name="Gautier V."/>
            <person name="Ament-Velasquez S.L."/>
            <person name="Kruys A."/>
            <person name="Hutchinson M.I."/>
            <person name="Powell A.J."/>
            <person name="Barry K."/>
            <person name="Miller A.N."/>
            <person name="Grigoriev I.V."/>
            <person name="Debuchy R."/>
            <person name="Gladieux P."/>
            <person name="Hiltunen Thoren M."/>
            <person name="Johannesson H."/>
        </authorList>
    </citation>
    <scope>NUCLEOTIDE SEQUENCE</scope>
    <source>
        <strain evidence="2">PSN324</strain>
    </source>
</reference>
<reference evidence="2" key="2">
    <citation type="submission" date="2023-06" db="EMBL/GenBank/DDBJ databases">
        <authorList>
            <consortium name="Lawrence Berkeley National Laboratory"/>
            <person name="Mondo S.J."/>
            <person name="Hensen N."/>
            <person name="Bonometti L."/>
            <person name="Westerberg I."/>
            <person name="Brannstrom I.O."/>
            <person name="Guillou S."/>
            <person name="Cros-Aarteil S."/>
            <person name="Calhoun S."/>
            <person name="Haridas S."/>
            <person name="Kuo A."/>
            <person name="Pangilinan J."/>
            <person name="Riley R."/>
            <person name="Labutti K."/>
            <person name="Andreopoulos B."/>
            <person name="Lipzen A."/>
            <person name="Chen C."/>
            <person name="Yanf M."/>
            <person name="Daum C."/>
            <person name="Ng V."/>
            <person name="Clum A."/>
            <person name="Steindorff A."/>
            <person name="Ohm R."/>
            <person name="Martin F."/>
            <person name="Silar P."/>
            <person name="Natvig D."/>
            <person name="Lalanne C."/>
            <person name="Gautier V."/>
            <person name="Ament-Velasquez S.L."/>
            <person name="Kruys A."/>
            <person name="Hutchinson M.I."/>
            <person name="Powell A.J."/>
            <person name="Barry K."/>
            <person name="Miller A.N."/>
            <person name="Grigoriev I.V."/>
            <person name="Debuchy R."/>
            <person name="Gladieux P."/>
            <person name="Thoren M.H."/>
            <person name="Johannesson H."/>
        </authorList>
    </citation>
    <scope>NUCLEOTIDE SEQUENCE</scope>
    <source>
        <strain evidence="2">PSN324</strain>
    </source>
</reference>